<reference evidence="2 3" key="1">
    <citation type="journal article" date="2017" name="Genome Biol. Evol.">
        <title>Phytophthora megakarya and P. palmivora, closely related causal agents of cacao black pod rot, underwent increases in genome sizes and gene numbers by different mechanisms.</title>
        <authorList>
            <person name="Ali S.S."/>
            <person name="Shao J."/>
            <person name="Lary D.J."/>
            <person name="Kronmiller B."/>
            <person name="Shen D."/>
            <person name="Strem M.D."/>
            <person name="Amoako-Attah I."/>
            <person name="Akrofi A.Y."/>
            <person name="Begoude B.A."/>
            <person name="Ten Hoopen G.M."/>
            <person name="Coulibaly K."/>
            <person name="Kebe B.I."/>
            <person name="Melnick R.L."/>
            <person name="Guiltinan M.J."/>
            <person name="Tyler B.M."/>
            <person name="Meinhardt L.W."/>
            <person name="Bailey B.A."/>
        </authorList>
    </citation>
    <scope>NUCLEOTIDE SEQUENCE [LARGE SCALE GENOMIC DNA]</scope>
    <source>
        <strain evidence="3">sbr112.9</strain>
    </source>
</reference>
<feature type="compositionally biased region" description="Basic residues" evidence="1">
    <location>
        <begin position="106"/>
        <end position="117"/>
    </location>
</feature>
<feature type="region of interest" description="Disordered" evidence="1">
    <location>
        <begin position="281"/>
        <end position="331"/>
    </location>
</feature>
<gene>
    <name evidence="2" type="ORF">PHPALM_30225</name>
</gene>
<feature type="region of interest" description="Disordered" evidence="1">
    <location>
        <begin position="16"/>
        <end position="39"/>
    </location>
</feature>
<dbReference type="EMBL" id="NCKW01016680">
    <property type="protein sequence ID" value="POM60862.1"/>
    <property type="molecule type" value="Genomic_DNA"/>
</dbReference>
<feature type="compositionally biased region" description="Basic and acidic residues" evidence="1">
    <location>
        <begin position="30"/>
        <end position="39"/>
    </location>
</feature>
<evidence type="ECO:0000313" key="3">
    <source>
        <dbReference type="Proteomes" id="UP000237271"/>
    </source>
</evidence>
<keyword evidence="3" id="KW-1185">Reference proteome</keyword>
<evidence type="ECO:0000313" key="2">
    <source>
        <dbReference type="EMBL" id="POM60862.1"/>
    </source>
</evidence>
<sequence length="331" mass="36524">MAKDISADLLEEAIAAADIDSEDEESVAEENLRKRTRNPDAVDFLAADDLAAEPTVANLDADEQKSETDELEAYHVDTAEDFDTTAATAADPEEEGVATAGDDRRKSNRGRKRKQRARNSSGQDYIAGRTRSKIRGRLPRNAETGFDVGQRMNEAIELAKKVEAEVNQADAAKRANRTDVNLYEGVSNRNLKNLNVNCAESRTKKMKRGESMSLQHEEEEELIVLSLEVPGCCRYQLKEPWWNVVDGSTERALGVTCWNSKLNVWEIDLTRECQSECGLISETSSSSGVTGECAQNKKQAPAEQDNDQEAKPATQQKDGPVTKEEDAAVMP</sequence>
<comment type="caution">
    <text evidence="2">The sequence shown here is derived from an EMBL/GenBank/DDBJ whole genome shotgun (WGS) entry which is preliminary data.</text>
</comment>
<feature type="compositionally biased region" description="Low complexity" evidence="1">
    <location>
        <begin position="281"/>
        <end position="292"/>
    </location>
</feature>
<feature type="compositionally biased region" description="Acidic residues" evidence="1">
    <location>
        <begin position="19"/>
        <end position="28"/>
    </location>
</feature>
<feature type="compositionally biased region" description="Basic and acidic residues" evidence="1">
    <location>
        <begin position="320"/>
        <end position="331"/>
    </location>
</feature>
<proteinExistence type="predicted"/>
<evidence type="ECO:0000256" key="1">
    <source>
        <dbReference type="SAM" id="MobiDB-lite"/>
    </source>
</evidence>
<name>A0A2P4X5P6_9STRA</name>
<feature type="region of interest" description="Disordered" evidence="1">
    <location>
        <begin position="53"/>
        <end position="135"/>
    </location>
</feature>
<feature type="compositionally biased region" description="Basic and acidic residues" evidence="1">
    <location>
        <begin position="62"/>
        <end position="78"/>
    </location>
</feature>
<protein>
    <submittedName>
        <fullName evidence="2">Uncharacterized protein</fullName>
    </submittedName>
</protein>
<dbReference type="AlphaFoldDB" id="A0A2P4X5P6"/>
<dbReference type="Proteomes" id="UP000237271">
    <property type="component" value="Unassembled WGS sequence"/>
</dbReference>
<organism evidence="2 3">
    <name type="scientific">Phytophthora palmivora</name>
    <dbReference type="NCBI Taxonomy" id="4796"/>
    <lineage>
        <taxon>Eukaryota</taxon>
        <taxon>Sar</taxon>
        <taxon>Stramenopiles</taxon>
        <taxon>Oomycota</taxon>
        <taxon>Peronosporomycetes</taxon>
        <taxon>Peronosporales</taxon>
        <taxon>Peronosporaceae</taxon>
        <taxon>Phytophthora</taxon>
    </lineage>
</organism>
<accession>A0A2P4X5P6</accession>